<evidence type="ECO:0000313" key="3">
    <source>
        <dbReference type="EMBL" id="CDK28306.1"/>
    </source>
</evidence>
<protein>
    <recommendedName>
        <fullName evidence="2">Something about silencing protein 4 domain-containing protein</fullName>
    </recommendedName>
</protein>
<feature type="compositionally biased region" description="Basic and acidic residues" evidence="1">
    <location>
        <begin position="1"/>
        <end position="14"/>
    </location>
</feature>
<name>W6MNV2_9ASCO</name>
<dbReference type="STRING" id="1382522.W6MNV2"/>
<proteinExistence type="predicted"/>
<dbReference type="EMBL" id="HG793129">
    <property type="protein sequence ID" value="CDK28306.1"/>
    <property type="molecule type" value="Genomic_DNA"/>
</dbReference>
<dbReference type="InterPro" id="IPR029184">
    <property type="entry name" value="Sas4_dom"/>
</dbReference>
<dbReference type="HOGENOM" id="CLU_866166_0_0_1"/>
<dbReference type="OrthoDB" id="1938992at2759"/>
<dbReference type="RefSeq" id="XP_022460296.1">
    <property type="nucleotide sequence ID" value="XM_022601006.1"/>
</dbReference>
<keyword evidence="4" id="KW-1185">Reference proteome</keyword>
<organism evidence="3 4">
    <name type="scientific">Kuraishia capsulata CBS 1993</name>
    <dbReference type="NCBI Taxonomy" id="1382522"/>
    <lineage>
        <taxon>Eukaryota</taxon>
        <taxon>Fungi</taxon>
        <taxon>Dikarya</taxon>
        <taxon>Ascomycota</taxon>
        <taxon>Saccharomycotina</taxon>
        <taxon>Pichiomycetes</taxon>
        <taxon>Pichiales</taxon>
        <taxon>Pichiaceae</taxon>
        <taxon>Kuraishia</taxon>
    </lineage>
</organism>
<dbReference type="GeneID" id="34521684"/>
<evidence type="ECO:0000313" key="4">
    <source>
        <dbReference type="Proteomes" id="UP000019384"/>
    </source>
</evidence>
<dbReference type="Pfam" id="PF15460">
    <property type="entry name" value="SAS4"/>
    <property type="match status" value="1"/>
</dbReference>
<feature type="region of interest" description="Disordered" evidence="1">
    <location>
        <begin position="107"/>
        <end position="135"/>
    </location>
</feature>
<evidence type="ECO:0000256" key="1">
    <source>
        <dbReference type="SAM" id="MobiDB-lite"/>
    </source>
</evidence>
<evidence type="ECO:0000259" key="2">
    <source>
        <dbReference type="Pfam" id="PF15460"/>
    </source>
</evidence>
<reference evidence="3" key="2">
    <citation type="submission" date="2014-02" db="EMBL/GenBank/DDBJ databases">
        <title>Complete DNA sequence of /Kuraishia capsulata/ illustrates novel genomic features among budding yeasts (/Saccharomycotina/).</title>
        <authorList>
            <person name="Morales L."/>
            <person name="Noel B."/>
            <person name="Porcel B."/>
            <person name="Marcet-Houben M."/>
            <person name="Hullo M-F."/>
            <person name="Sacerdot C."/>
            <person name="Tekaia F."/>
            <person name="Leh-Louis V."/>
            <person name="Despons L."/>
            <person name="Khanna V."/>
            <person name="Aury J-M."/>
            <person name="Barbe V."/>
            <person name="Couloux A."/>
            <person name="Labadie K."/>
            <person name="Pelletier E."/>
            <person name="Souciet J-L."/>
            <person name="Boekhout T."/>
            <person name="Gabaldon T."/>
            <person name="Wincker P."/>
            <person name="Dujon B."/>
        </authorList>
    </citation>
    <scope>NUCLEOTIDE SEQUENCE</scope>
    <source>
        <strain evidence="3">CBS 1993</strain>
    </source>
</reference>
<feature type="region of interest" description="Disordered" evidence="1">
    <location>
        <begin position="1"/>
        <end position="26"/>
    </location>
</feature>
<dbReference type="AlphaFoldDB" id="W6MNV2"/>
<accession>W6MNV2</accession>
<gene>
    <name evidence="3" type="ORF">KUCA_T00004288001</name>
</gene>
<reference evidence="3" key="1">
    <citation type="submission" date="2013-12" db="EMBL/GenBank/DDBJ databases">
        <authorList>
            <person name="Genoscope - CEA"/>
        </authorList>
    </citation>
    <scope>NUCLEOTIDE SEQUENCE</scope>
    <source>
        <strain evidence="3">CBS 1993</strain>
    </source>
</reference>
<feature type="domain" description="Something about silencing protein 4" evidence="2">
    <location>
        <begin position="140"/>
        <end position="251"/>
    </location>
</feature>
<sequence>MNNENDRRHLRSTDGGKGGTSSGSETAGLDGFGVAFTSGGWEPFDFDAFLETSVPEQLSIEIVNILGEGYEGFIPHENPRLNVQETVSNPVLEKGSSGVLANVEDVNTKTPSQPNRRGIRHSGHRDYSEAGNSRKRQLIDPLDDQVYFAYHKRREKEEKKMSNLDKNRLLSDYDTFREYLTNLTGFGKTRTNGNGHEASDALVRALTKITKIDNPADHYEVNVKYNLTMRELGLFTKTYDDWRSREAELKRQLVENSATIESDSEGDENLANSRLRKKRLKKRGAVFGPIVKINFLDNITLVMDPLLPPKVIRKDARYSNA</sequence>
<dbReference type="Proteomes" id="UP000019384">
    <property type="component" value="Unassembled WGS sequence"/>
</dbReference>